<dbReference type="Proteomes" id="UP000789525">
    <property type="component" value="Unassembled WGS sequence"/>
</dbReference>
<protein>
    <submittedName>
        <fullName evidence="1">15142_t:CDS:1</fullName>
    </submittedName>
</protein>
<feature type="non-terminal residue" evidence="1">
    <location>
        <position position="1"/>
    </location>
</feature>
<dbReference type="EMBL" id="CAJVPT010060972">
    <property type="protein sequence ID" value="CAG8764583.1"/>
    <property type="molecule type" value="Genomic_DNA"/>
</dbReference>
<comment type="caution">
    <text evidence="1">The sequence shown here is derived from an EMBL/GenBank/DDBJ whole genome shotgun (WGS) entry which is preliminary data.</text>
</comment>
<evidence type="ECO:0000313" key="2">
    <source>
        <dbReference type="Proteomes" id="UP000789525"/>
    </source>
</evidence>
<gene>
    <name evidence="1" type="ORF">ACOLOM_LOCUS13383</name>
</gene>
<evidence type="ECO:0000313" key="1">
    <source>
        <dbReference type="EMBL" id="CAG8764583.1"/>
    </source>
</evidence>
<sequence length="114" mass="13433">PAVGFDQVVKIFKEDFNCHPNDMFDDFEWNAVASASVAQVHRAKRKDGTPVAVKVQKPEIRKQMDWDLLAYKALMNMYEHVFDLPLTWSTDYTERHLRQEGHLEHFMLEFSCNM</sequence>
<feature type="non-terminal residue" evidence="1">
    <location>
        <position position="114"/>
    </location>
</feature>
<keyword evidence="2" id="KW-1185">Reference proteome</keyword>
<accession>A0ACA9QTH5</accession>
<reference evidence="1" key="1">
    <citation type="submission" date="2021-06" db="EMBL/GenBank/DDBJ databases">
        <authorList>
            <person name="Kallberg Y."/>
            <person name="Tangrot J."/>
            <person name="Rosling A."/>
        </authorList>
    </citation>
    <scope>NUCLEOTIDE SEQUENCE</scope>
    <source>
        <strain evidence="1">CL356</strain>
    </source>
</reference>
<proteinExistence type="predicted"/>
<organism evidence="1 2">
    <name type="scientific">Acaulospora colombiana</name>
    <dbReference type="NCBI Taxonomy" id="27376"/>
    <lineage>
        <taxon>Eukaryota</taxon>
        <taxon>Fungi</taxon>
        <taxon>Fungi incertae sedis</taxon>
        <taxon>Mucoromycota</taxon>
        <taxon>Glomeromycotina</taxon>
        <taxon>Glomeromycetes</taxon>
        <taxon>Diversisporales</taxon>
        <taxon>Acaulosporaceae</taxon>
        <taxon>Acaulospora</taxon>
    </lineage>
</organism>
<name>A0ACA9QTH5_9GLOM</name>